<gene>
    <name evidence="2" type="ORF">SV7mr_33060</name>
</gene>
<feature type="domain" description="PEGA" evidence="1">
    <location>
        <begin position="120"/>
        <end position="163"/>
    </location>
</feature>
<evidence type="ECO:0000313" key="3">
    <source>
        <dbReference type="Proteomes" id="UP000315003"/>
    </source>
</evidence>
<reference evidence="2 3" key="1">
    <citation type="submission" date="2019-02" db="EMBL/GenBank/DDBJ databases">
        <title>Deep-cultivation of Planctomycetes and their phenomic and genomic characterization uncovers novel biology.</title>
        <authorList>
            <person name="Wiegand S."/>
            <person name="Jogler M."/>
            <person name="Boedeker C."/>
            <person name="Pinto D."/>
            <person name="Vollmers J."/>
            <person name="Rivas-Marin E."/>
            <person name="Kohn T."/>
            <person name="Peeters S.H."/>
            <person name="Heuer A."/>
            <person name="Rast P."/>
            <person name="Oberbeckmann S."/>
            <person name="Bunk B."/>
            <person name="Jeske O."/>
            <person name="Meyerdierks A."/>
            <person name="Storesund J.E."/>
            <person name="Kallscheuer N."/>
            <person name="Luecker S."/>
            <person name="Lage O.M."/>
            <person name="Pohl T."/>
            <person name="Merkel B.J."/>
            <person name="Hornburger P."/>
            <person name="Mueller R.-W."/>
            <person name="Bruemmer F."/>
            <person name="Labrenz M."/>
            <person name="Spormann A.M."/>
            <person name="Op den Camp H."/>
            <person name="Overmann J."/>
            <person name="Amann R."/>
            <person name="Jetten M.S.M."/>
            <person name="Mascher T."/>
            <person name="Medema M.H."/>
            <person name="Devos D.P."/>
            <person name="Kaster A.-K."/>
            <person name="Ovreas L."/>
            <person name="Rohde M."/>
            <person name="Galperin M.Y."/>
            <person name="Jogler C."/>
        </authorList>
    </citation>
    <scope>NUCLEOTIDE SEQUENCE [LARGE SCALE GENOMIC DNA]</scope>
    <source>
        <strain evidence="2 3">SV_7m_r</strain>
    </source>
</reference>
<dbReference type="Proteomes" id="UP000315003">
    <property type="component" value="Chromosome"/>
</dbReference>
<accession>A0A517SXB4</accession>
<organism evidence="2 3">
    <name type="scientific">Stieleria bergensis</name>
    <dbReference type="NCBI Taxonomy" id="2528025"/>
    <lineage>
        <taxon>Bacteria</taxon>
        <taxon>Pseudomonadati</taxon>
        <taxon>Planctomycetota</taxon>
        <taxon>Planctomycetia</taxon>
        <taxon>Pirellulales</taxon>
        <taxon>Pirellulaceae</taxon>
        <taxon>Stieleria</taxon>
    </lineage>
</organism>
<dbReference type="Pfam" id="PF08308">
    <property type="entry name" value="PEGA"/>
    <property type="match status" value="1"/>
</dbReference>
<name>A0A517SXB4_9BACT</name>
<dbReference type="AlphaFoldDB" id="A0A517SXB4"/>
<proteinExistence type="predicted"/>
<dbReference type="EMBL" id="CP036272">
    <property type="protein sequence ID" value="QDT60779.1"/>
    <property type="molecule type" value="Genomic_DNA"/>
</dbReference>
<evidence type="ECO:0000313" key="2">
    <source>
        <dbReference type="EMBL" id="QDT60779.1"/>
    </source>
</evidence>
<dbReference type="InterPro" id="IPR013229">
    <property type="entry name" value="PEGA"/>
</dbReference>
<keyword evidence="3" id="KW-1185">Reference proteome</keyword>
<sequence>MIGSLRSALRPTFCAFLVCRAVGPEFGSGLAASLEKLIHRRSEALLGKHNAEASIAFRWVGNGPGFRHRMNHMDARNLNRSMQRTPHIIRRSSGRICSAVLWLSFTLLIVSSGCVRRRMMVRTSPPGATVSVDNQVIGVSPAATPFVYYGTREFRIEADGYQTETIRRKFKPPWYQWPCVDFFAETLWPGELRDERIIDVTLVPKTTVSQEEVLARAESLRGQSSAGLVTAPRQ</sequence>
<evidence type="ECO:0000259" key="1">
    <source>
        <dbReference type="Pfam" id="PF08308"/>
    </source>
</evidence>
<protein>
    <submittedName>
        <fullName evidence="2">PEGA domain protein</fullName>
    </submittedName>
</protein>